<evidence type="ECO:0000313" key="13">
    <source>
        <dbReference type="Proteomes" id="UP000244956"/>
    </source>
</evidence>
<comment type="caution">
    <text evidence="12">The sequence shown here is derived from an EMBL/GenBank/DDBJ whole genome shotgun (WGS) entry which is preliminary data.</text>
</comment>
<dbReference type="GO" id="GO:0006313">
    <property type="term" value="P:DNA transposition"/>
    <property type="evidence" value="ECO:0007669"/>
    <property type="project" value="UniProtKB-UniRule"/>
</dbReference>
<dbReference type="GO" id="GO:0003677">
    <property type="term" value="F:DNA binding"/>
    <property type="evidence" value="ECO:0007669"/>
    <property type="project" value="UniProtKB-UniRule"/>
</dbReference>
<evidence type="ECO:0000256" key="5">
    <source>
        <dbReference type="ARBA" id="ARBA00022908"/>
    </source>
</evidence>
<proteinExistence type="inferred from homology"/>
<organism evidence="12 13">
    <name type="scientific">Marinilabilia rubra</name>
    <dbReference type="NCBI Taxonomy" id="2162893"/>
    <lineage>
        <taxon>Bacteria</taxon>
        <taxon>Pseudomonadati</taxon>
        <taxon>Bacteroidota</taxon>
        <taxon>Bacteroidia</taxon>
        <taxon>Marinilabiliales</taxon>
        <taxon>Marinilabiliaceae</taxon>
        <taxon>Marinilabilia</taxon>
    </lineage>
</organism>
<dbReference type="InterPro" id="IPR004107">
    <property type="entry name" value="Integrase_SAM-like_N"/>
</dbReference>
<evidence type="ECO:0000313" key="12">
    <source>
        <dbReference type="EMBL" id="PWD98374.1"/>
    </source>
</evidence>
<keyword evidence="2 9" id="KW-0963">Cytoplasm</keyword>
<name>A0A2U2B5R6_9BACT</name>
<dbReference type="Pfam" id="PF02899">
    <property type="entry name" value="Phage_int_SAM_1"/>
    <property type="match status" value="1"/>
</dbReference>
<feature type="active site" evidence="9">
    <location>
        <position position="170"/>
    </location>
</feature>
<dbReference type="GO" id="GO:0005737">
    <property type="term" value="C:cytoplasm"/>
    <property type="evidence" value="ECO:0007669"/>
    <property type="project" value="UniProtKB-SubCell"/>
</dbReference>
<dbReference type="PROSITE" id="PS51900">
    <property type="entry name" value="CB"/>
    <property type="match status" value="1"/>
</dbReference>
<dbReference type="Proteomes" id="UP000244956">
    <property type="component" value="Unassembled WGS sequence"/>
</dbReference>
<dbReference type="GO" id="GO:0007059">
    <property type="term" value="P:chromosome segregation"/>
    <property type="evidence" value="ECO:0007669"/>
    <property type="project" value="UniProtKB-UniRule"/>
</dbReference>
<keyword evidence="13" id="KW-1185">Reference proteome</keyword>
<comment type="subcellular location">
    <subcellularLocation>
        <location evidence="1 9">Cytoplasm</location>
    </subcellularLocation>
</comment>
<feature type="active site" evidence="9">
    <location>
        <position position="266"/>
    </location>
</feature>
<protein>
    <recommendedName>
        <fullName evidence="9">Tyrosine recombinase XerC</fullName>
    </recommendedName>
</protein>
<dbReference type="SUPFAM" id="SSF56349">
    <property type="entry name" value="DNA breaking-rejoining enzymes"/>
    <property type="match status" value="1"/>
</dbReference>
<evidence type="ECO:0000256" key="2">
    <source>
        <dbReference type="ARBA" id="ARBA00022490"/>
    </source>
</evidence>
<keyword evidence="4 9" id="KW-0159">Chromosome partition</keyword>
<dbReference type="Pfam" id="PF00589">
    <property type="entry name" value="Phage_integrase"/>
    <property type="match status" value="1"/>
</dbReference>
<dbReference type="GO" id="GO:0051301">
    <property type="term" value="P:cell division"/>
    <property type="evidence" value="ECO:0007669"/>
    <property type="project" value="UniProtKB-KW"/>
</dbReference>
<feature type="domain" description="Core-binding (CB)" evidence="11">
    <location>
        <begin position="1"/>
        <end position="84"/>
    </location>
</feature>
<keyword evidence="5 9" id="KW-0229">DNA integration</keyword>
<evidence type="ECO:0000256" key="8">
    <source>
        <dbReference type="ARBA" id="ARBA00023306"/>
    </source>
</evidence>
<evidence type="ECO:0000256" key="1">
    <source>
        <dbReference type="ARBA" id="ARBA00004496"/>
    </source>
</evidence>
<evidence type="ECO:0000256" key="7">
    <source>
        <dbReference type="ARBA" id="ARBA00023172"/>
    </source>
</evidence>
<evidence type="ECO:0000259" key="10">
    <source>
        <dbReference type="PROSITE" id="PS51898"/>
    </source>
</evidence>
<feature type="active site" evidence="9">
    <location>
        <position position="243"/>
    </location>
</feature>
<dbReference type="InterPro" id="IPR002104">
    <property type="entry name" value="Integrase_catalytic"/>
</dbReference>
<dbReference type="InterPro" id="IPR050090">
    <property type="entry name" value="Tyrosine_recombinase_XerCD"/>
</dbReference>
<gene>
    <name evidence="9" type="primary">xerC</name>
    <name evidence="12" type="ORF">DDZ16_15710</name>
</gene>
<evidence type="ECO:0000256" key="9">
    <source>
        <dbReference type="HAMAP-Rule" id="MF_01808"/>
    </source>
</evidence>
<evidence type="ECO:0000256" key="3">
    <source>
        <dbReference type="ARBA" id="ARBA00022618"/>
    </source>
</evidence>
<dbReference type="InterPro" id="IPR044068">
    <property type="entry name" value="CB"/>
</dbReference>
<sequence>MLYIDSFLNFLKFEKRSSDHTVVAYKADLKQFAEYMKEMGVKDEREVKTRFIRNWVVALHYDNLKPRSIHRKIASLRAYFKHLLREEVIETSPVEGVILPKLSKNLPDFVKEKEMDLLLDHVPFGEDYPGVRDRTIIDLFYGTGIRLSELVALKDRSFDFGSGLVKVLGKRNKERLVPLNQTTLNSVSNYMLRRNQEFGENKAKSFFLTDKGEAIYHKLVYRIVNKHLRSVTTLAKKSPHILRHTYATILLNRGADINAIKELLGHANLNATQVYTHNTFEKLSSIYNQAHPRA</sequence>
<dbReference type="InterPro" id="IPR013762">
    <property type="entry name" value="Integrase-like_cat_sf"/>
</dbReference>
<dbReference type="PANTHER" id="PTHR30349">
    <property type="entry name" value="PHAGE INTEGRASE-RELATED"/>
    <property type="match status" value="1"/>
</dbReference>
<feature type="active site" description="O-(3'-phospho-DNA)-tyrosine intermediate" evidence="9">
    <location>
        <position position="275"/>
    </location>
</feature>
<keyword evidence="8 9" id="KW-0131">Cell cycle</keyword>
<dbReference type="OrthoDB" id="9801717at2"/>
<dbReference type="InterPro" id="IPR011010">
    <property type="entry name" value="DNA_brk_join_enz"/>
</dbReference>
<comment type="similarity">
    <text evidence="9">Belongs to the 'phage' integrase family. XerC subfamily.</text>
</comment>
<reference evidence="12 13" key="1">
    <citation type="submission" date="2018-05" db="EMBL/GenBank/DDBJ databases">
        <title>Marinilabilia rubrum sp. nov., isolated from saltern sediment.</title>
        <authorList>
            <person name="Zhang R."/>
        </authorList>
    </citation>
    <scope>NUCLEOTIDE SEQUENCE [LARGE SCALE GENOMIC DNA]</scope>
    <source>
        <strain evidence="12 13">WTE16</strain>
    </source>
</reference>
<dbReference type="InterPro" id="IPR023009">
    <property type="entry name" value="Tyrosine_recombinase_XerC/XerD"/>
</dbReference>
<comment type="function">
    <text evidence="9">Site-specific tyrosine recombinase, which acts by catalyzing the cutting and rejoining of the recombining DNA molecules. The XerC-XerD complex is essential to convert dimers of the bacterial chromosome into monomers to permit their segregation at cell division. It also contributes to the segregational stability of plasmids.</text>
</comment>
<dbReference type="GO" id="GO:0009037">
    <property type="term" value="F:tyrosine-based site-specific recombinase activity"/>
    <property type="evidence" value="ECO:0007669"/>
    <property type="project" value="UniProtKB-UniRule"/>
</dbReference>
<dbReference type="EMBL" id="QEWP01000015">
    <property type="protein sequence ID" value="PWD98374.1"/>
    <property type="molecule type" value="Genomic_DNA"/>
</dbReference>
<accession>A0A2U2B5R6</accession>
<keyword evidence="6 9" id="KW-0238">DNA-binding</keyword>
<dbReference type="PROSITE" id="PS51898">
    <property type="entry name" value="TYR_RECOMBINASE"/>
    <property type="match status" value="1"/>
</dbReference>
<evidence type="ECO:0000256" key="6">
    <source>
        <dbReference type="ARBA" id="ARBA00023125"/>
    </source>
</evidence>
<dbReference type="HAMAP" id="MF_01808">
    <property type="entry name" value="Recomb_XerC_XerD"/>
    <property type="match status" value="1"/>
</dbReference>
<comment type="subunit">
    <text evidence="9">Forms a cyclic heterotetrameric complex composed of two molecules of XerC and two molecules of XerD.</text>
</comment>
<evidence type="ECO:0000259" key="11">
    <source>
        <dbReference type="PROSITE" id="PS51900"/>
    </source>
</evidence>
<dbReference type="Gene3D" id="1.10.443.10">
    <property type="entry name" value="Intergrase catalytic core"/>
    <property type="match status" value="1"/>
</dbReference>
<feature type="domain" description="Tyr recombinase" evidence="10">
    <location>
        <begin position="105"/>
        <end position="288"/>
    </location>
</feature>
<feature type="active site" evidence="9">
    <location>
        <position position="240"/>
    </location>
</feature>
<keyword evidence="3 9" id="KW-0132">Cell division</keyword>
<dbReference type="RefSeq" id="WP_109265435.1">
    <property type="nucleotide sequence ID" value="NZ_QEWP01000015.1"/>
</dbReference>
<dbReference type="AlphaFoldDB" id="A0A2U2B5R6"/>
<keyword evidence="7 9" id="KW-0233">DNA recombination</keyword>
<dbReference type="Gene3D" id="1.10.150.130">
    <property type="match status" value="1"/>
</dbReference>
<feature type="active site" evidence="9">
    <location>
        <position position="146"/>
    </location>
</feature>
<evidence type="ECO:0000256" key="4">
    <source>
        <dbReference type="ARBA" id="ARBA00022829"/>
    </source>
</evidence>
<dbReference type="InterPro" id="IPR010998">
    <property type="entry name" value="Integrase_recombinase_N"/>
</dbReference>
<dbReference type="PANTHER" id="PTHR30349:SF77">
    <property type="entry name" value="TYROSINE RECOMBINASE XERC"/>
    <property type="match status" value="1"/>
</dbReference>